<feature type="compositionally biased region" description="Basic and acidic residues" evidence="1">
    <location>
        <begin position="67"/>
        <end position="77"/>
    </location>
</feature>
<dbReference type="AlphaFoldDB" id="A0A3E2HAE8"/>
<accession>A0A3E2HAE8</accession>
<feature type="region of interest" description="Disordered" evidence="1">
    <location>
        <begin position="53"/>
        <end position="100"/>
    </location>
</feature>
<organism evidence="2 3">
    <name type="scientific">Scytalidium lignicola</name>
    <name type="common">Hyphomycete</name>
    <dbReference type="NCBI Taxonomy" id="5539"/>
    <lineage>
        <taxon>Eukaryota</taxon>
        <taxon>Fungi</taxon>
        <taxon>Dikarya</taxon>
        <taxon>Ascomycota</taxon>
        <taxon>Pezizomycotina</taxon>
        <taxon>Leotiomycetes</taxon>
        <taxon>Leotiomycetes incertae sedis</taxon>
        <taxon>Scytalidium</taxon>
    </lineage>
</organism>
<name>A0A3E2HAE8_SCYLI</name>
<comment type="caution">
    <text evidence="2">The sequence shown here is derived from an EMBL/GenBank/DDBJ whole genome shotgun (WGS) entry which is preliminary data.</text>
</comment>
<feature type="non-terminal residue" evidence="2">
    <location>
        <position position="1"/>
    </location>
</feature>
<sequence length="118" mass="12949">MTKSKVRSNNVRQKYPLNDNKCKAANAPRAPLDDWESDMPFGSWSAACDAQEADDDVSYNDGQHSLPDIESKGDKRGPCSPSTNVERPSDDPECNKFPGAECPSFRLQGTGVEIGMLR</sequence>
<reference evidence="2 3" key="1">
    <citation type="submission" date="2018-05" db="EMBL/GenBank/DDBJ databases">
        <title>Draft genome sequence of Scytalidium lignicola DSM 105466, a ubiquitous saprotrophic fungus.</title>
        <authorList>
            <person name="Buettner E."/>
            <person name="Gebauer A.M."/>
            <person name="Hofrichter M."/>
            <person name="Liers C."/>
            <person name="Kellner H."/>
        </authorList>
    </citation>
    <scope>NUCLEOTIDE SEQUENCE [LARGE SCALE GENOMIC DNA]</scope>
    <source>
        <strain evidence="2 3">DSM 105466</strain>
    </source>
</reference>
<gene>
    <name evidence="2" type="ORF">B7463_g5963</name>
</gene>
<dbReference type="Proteomes" id="UP000258309">
    <property type="component" value="Unassembled WGS sequence"/>
</dbReference>
<protein>
    <submittedName>
        <fullName evidence="2">Uncharacterized protein</fullName>
    </submittedName>
</protein>
<feature type="non-terminal residue" evidence="2">
    <location>
        <position position="118"/>
    </location>
</feature>
<evidence type="ECO:0000313" key="2">
    <source>
        <dbReference type="EMBL" id="RFU30379.1"/>
    </source>
</evidence>
<keyword evidence="3" id="KW-1185">Reference proteome</keyword>
<proteinExistence type="predicted"/>
<evidence type="ECO:0000256" key="1">
    <source>
        <dbReference type="SAM" id="MobiDB-lite"/>
    </source>
</evidence>
<dbReference type="EMBL" id="NCSJ02000101">
    <property type="protein sequence ID" value="RFU30379.1"/>
    <property type="molecule type" value="Genomic_DNA"/>
</dbReference>
<evidence type="ECO:0000313" key="3">
    <source>
        <dbReference type="Proteomes" id="UP000258309"/>
    </source>
</evidence>
<feature type="region of interest" description="Disordered" evidence="1">
    <location>
        <begin position="1"/>
        <end position="41"/>
    </location>
</feature>